<dbReference type="OrthoDB" id="7663182at2759"/>
<dbReference type="InterPro" id="IPR049941">
    <property type="entry name" value="LPLAT_7/PORCN-like"/>
</dbReference>
<keyword evidence="13" id="KW-1185">Reference proteome</keyword>
<organism evidence="12 13">
    <name type="scientific">Arctia plantaginis</name>
    <name type="common">Wood tiger moth</name>
    <name type="synonym">Phalaena plantaginis</name>
    <dbReference type="NCBI Taxonomy" id="874455"/>
    <lineage>
        <taxon>Eukaryota</taxon>
        <taxon>Metazoa</taxon>
        <taxon>Ecdysozoa</taxon>
        <taxon>Arthropoda</taxon>
        <taxon>Hexapoda</taxon>
        <taxon>Insecta</taxon>
        <taxon>Pterygota</taxon>
        <taxon>Neoptera</taxon>
        <taxon>Endopterygota</taxon>
        <taxon>Lepidoptera</taxon>
        <taxon>Glossata</taxon>
        <taxon>Ditrysia</taxon>
        <taxon>Noctuoidea</taxon>
        <taxon>Erebidae</taxon>
        <taxon>Arctiinae</taxon>
        <taxon>Arctia</taxon>
    </lineage>
</organism>
<evidence type="ECO:0000256" key="10">
    <source>
        <dbReference type="ARBA" id="ARBA00093678"/>
    </source>
</evidence>
<dbReference type="PANTHER" id="PTHR13906">
    <property type="entry name" value="PORCUPINE"/>
    <property type="match status" value="1"/>
</dbReference>
<comment type="pathway">
    <text evidence="9">Phospholipid metabolism.</text>
</comment>
<dbReference type="GO" id="GO:0016020">
    <property type="term" value="C:membrane"/>
    <property type="evidence" value="ECO:0007669"/>
    <property type="project" value="UniProtKB-SubCell"/>
</dbReference>
<dbReference type="AlphaFoldDB" id="A0A8S1BMK9"/>
<evidence type="ECO:0000256" key="6">
    <source>
        <dbReference type="ARBA" id="ARBA00022989"/>
    </source>
</evidence>
<keyword evidence="6 11" id="KW-1133">Transmembrane helix</keyword>
<dbReference type="Proteomes" id="UP000494106">
    <property type="component" value="Unassembled WGS sequence"/>
</dbReference>
<reference evidence="12 13" key="1">
    <citation type="submission" date="2020-04" db="EMBL/GenBank/DDBJ databases">
        <authorList>
            <person name="Wallbank WR R."/>
            <person name="Pardo Diaz C."/>
            <person name="Kozak K."/>
            <person name="Martin S."/>
            <person name="Jiggins C."/>
            <person name="Moest M."/>
            <person name="Warren A I."/>
            <person name="Byers J.R.P. K."/>
            <person name="Montejo-Kovacevich G."/>
            <person name="Yen C E."/>
        </authorList>
    </citation>
    <scope>NUCLEOTIDE SEQUENCE [LARGE SCALE GENOMIC DNA]</scope>
</reference>
<feature type="transmembrane region" description="Helical" evidence="11">
    <location>
        <begin position="12"/>
        <end position="36"/>
    </location>
</feature>
<dbReference type="GO" id="GO:0030258">
    <property type="term" value="P:lipid modification"/>
    <property type="evidence" value="ECO:0007669"/>
    <property type="project" value="TreeGrafter"/>
</dbReference>
<feature type="transmembrane region" description="Helical" evidence="11">
    <location>
        <begin position="329"/>
        <end position="351"/>
    </location>
</feature>
<protein>
    <recommendedName>
        <fullName evidence="10">Lysophospholipid acyltransferase 7</fullName>
    </recommendedName>
</protein>
<dbReference type="GO" id="GO:0071617">
    <property type="term" value="F:lysophospholipid acyltransferase activity"/>
    <property type="evidence" value="ECO:0007669"/>
    <property type="project" value="TreeGrafter"/>
</dbReference>
<feature type="transmembrane region" description="Helical" evidence="11">
    <location>
        <begin position="406"/>
        <end position="424"/>
    </location>
</feature>
<dbReference type="GO" id="GO:0044233">
    <property type="term" value="C:mitochondria-associated endoplasmic reticulum membrane contact site"/>
    <property type="evidence" value="ECO:0007669"/>
    <property type="project" value="TreeGrafter"/>
</dbReference>
<evidence type="ECO:0000313" key="13">
    <source>
        <dbReference type="Proteomes" id="UP000494106"/>
    </source>
</evidence>
<evidence type="ECO:0000256" key="2">
    <source>
        <dbReference type="ARBA" id="ARBA00005074"/>
    </source>
</evidence>
<evidence type="ECO:0000256" key="4">
    <source>
        <dbReference type="ARBA" id="ARBA00022679"/>
    </source>
</evidence>
<comment type="caution">
    <text evidence="12">The sequence shown here is derived from an EMBL/GenBank/DDBJ whole genome shotgun (WGS) entry which is preliminary data.</text>
</comment>
<keyword evidence="7 11" id="KW-0472">Membrane</keyword>
<comment type="similarity">
    <text evidence="3">Belongs to the membrane-bound acyltransferase family.</text>
</comment>
<dbReference type="EMBL" id="CADEBC010000858">
    <property type="protein sequence ID" value="CAB3261504.1"/>
    <property type="molecule type" value="Genomic_DNA"/>
</dbReference>
<keyword evidence="5 11" id="KW-0812">Transmembrane</keyword>
<evidence type="ECO:0000256" key="8">
    <source>
        <dbReference type="ARBA" id="ARBA00023315"/>
    </source>
</evidence>
<dbReference type="Pfam" id="PF03062">
    <property type="entry name" value="MBOAT"/>
    <property type="match status" value="1"/>
</dbReference>
<dbReference type="GO" id="GO:0006661">
    <property type="term" value="P:phosphatidylinositol biosynthetic process"/>
    <property type="evidence" value="ECO:0007669"/>
    <property type="project" value="TreeGrafter"/>
</dbReference>
<dbReference type="InterPro" id="IPR004299">
    <property type="entry name" value="MBOAT_fam"/>
</dbReference>
<comment type="subcellular location">
    <subcellularLocation>
        <location evidence="1">Membrane</location>
        <topology evidence="1">Multi-pass membrane protein</topology>
    </subcellularLocation>
</comment>
<comment type="pathway">
    <text evidence="2">Lipid metabolism; phospholipid metabolism.</text>
</comment>
<proteinExistence type="inferred from homology"/>
<gene>
    <name evidence="12" type="ORF">APLA_LOCUS17929</name>
</gene>
<evidence type="ECO:0000256" key="1">
    <source>
        <dbReference type="ARBA" id="ARBA00004141"/>
    </source>
</evidence>
<keyword evidence="4" id="KW-0808">Transferase</keyword>
<evidence type="ECO:0000256" key="9">
    <source>
        <dbReference type="ARBA" id="ARBA00025707"/>
    </source>
</evidence>
<evidence type="ECO:0000313" key="12">
    <source>
        <dbReference type="EMBL" id="CAB3261504.1"/>
    </source>
</evidence>
<evidence type="ECO:0000256" key="5">
    <source>
        <dbReference type="ARBA" id="ARBA00022692"/>
    </source>
</evidence>
<keyword evidence="8" id="KW-0012">Acyltransferase</keyword>
<feature type="transmembrane region" description="Helical" evidence="11">
    <location>
        <begin position="371"/>
        <end position="394"/>
    </location>
</feature>
<name>A0A8S1BMK9_ARCPL</name>
<sequence length="439" mass="51113">MKRNYGTGLGILIVYLICGTHIYHSVLITWGNIIIIKCCDKRYLHHISLSYTWTYLAYMHIIEKYQSLPYILWVHQAIALRLVGMAFEISLNERIKNEAQEQKNQSSKPTVVNVENSIPEDPKAIEIIAYAYFFIGLHKGPYYRWKIFQDHFETPFGVLGDCRVITEQKLKKLAAYVILFMVLRTNFPIEIYYQDNFYVEYGADSRYLYNLPHLVMYCLQHQIVMTLCSSICTEAGFGVYPAKCNPLPGHGPSARLSLLKLAASNNDVALEQEYNFAVLRSFEFDKMVFGPKMQDTLRAWDISTRYWFYAHAYKNTCKAQKQIRKLLTYLLWSLWCGPSLQQFIIASTLYVHTQLEKEYAALQVPNESMKVTWEVGYSITRLLCLTYLTPCLIIQNPMVVLKYYNSILWMYHFLLIVFIIAALLRSDVSHPFSSLDLIP</sequence>
<accession>A0A8S1BMK9</accession>
<evidence type="ECO:0000256" key="7">
    <source>
        <dbReference type="ARBA" id="ARBA00023136"/>
    </source>
</evidence>
<evidence type="ECO:0000256" key="3">
    <source>
        <dbReference type="ARBA" id="ARBA00010323"/>
    </source>
</evidence>
<evidence type="ECO:0000256" key="11">
    <source>
        <dbReference type="SAM" id="Phobius"/>
    </source>
</evidence>
<dbReference type="PANTHER" id="PTHR13906:SF16">
    <property type="entry name" value="LYSOPHOSPHOLIPID ACYLTRANSFERASE 7"/>
    <property type="match status" value="1"/>
</dbReference>